<name>A0A0M3JJN6_ANISI</name>
<protein>
    <submittedName>
        <fullName evidence="1 3">Uncharacterized protein</fullName>
    </submittedName>
</protein>
<dbReference type="WBParaSite" id="ASIM_0000785701-mRNA-1">
    <property type="protein sequence ID" value="ASIM_0000785701-mRNA-1"/>
    <property type="gene ID" value="ASIM_0000785701"/>
</dbReference>
<evidence type="ECO:0000313" key="2">
    <source>
        <dbReference type="Proteomes" id="UP000267096"/>
    </source>
</evidence>
<gene>
    <name evidence="1" type="ORF">ASIM_LOCUS7616</name>
</gene>
<reference evidence="1 2" key="2">
    <citation type="submission" date="2018-11" db="EMBL/GenBank/DDBJ databases">
        <authorList>
            <consortium name="Pathogen Informatics"/>
        </authorList>
    </citation>
    <scope>NUCLEOTIDE SEQUENCE [LARGE SCALE GENOMIC DNA]</scope>
</reference>
<dbReference type="EMBL" id="UYRR01018799">
    <property type="protein sequence ID" value="VDK29609.1"/>
    <property type="molecule type" value="Genomic_DNA"/>
</dbReference>
<dbReference type="Proteomes" id="UP000267096">
    <property type="component" value="Unassembled WGS sequence"/>
</dbReference>
<evidence type="ECO:0000313" key="1">
    <source>
        <dbReference type="EMBL" id="VDK29609.1"/>
    </source>
</evidence>
<accession>A0A0M3JJN6</accession>
<proteinExistence type="predicted"/>
<keyword evidence="2" id="KW-1185">Reference proteome</keyword>
<reference evidence="3" key="1">
    <citation type="submission" date="2017-02" db="UniProtKB">
        <authorList>
            <consortium name="WormBaseParasite"/>
        </authorList>
    </citation>
    <scope>IDENTIFICATION</scope>
</reference>
<evidence type="ECO:0000313" key="3">
    <source>
        <dbReference type="WBParaSite" id="ASIM_0000785701-mRNA-1"/>
    </source>
</evidence>
<organism evidence="3">
    <name type="scientific">Anisakis simplex</name>
    <name type="common">Herring worm</name>
    <dbReference type="NCBI Taxonomy" id="6269"/>
    <lineage>
        <taxon>Eukaryota</taxon>
        <taxon>Metazoa</taxon>
        <taxon>Ecdysozoa</taxon>
        <taxon>Nematoda</taxon>
        <taxon>Chromadorea</taxon>
        <taxon>Rhabditida</taxon>
        <taxon>Spirurina</taxon>
        <taxon>Ascaridomorpha</taxon>
        <taxon>Ascaridoidea</taxon>
        <taxon>Anisakidae</taxon>
        <taxon>Anisakis</taxon>
        <taxon>Anisakis simplex complex</taxon>
    </lineage>
</organism>
<sequence>MWRETAISAFRIVSALPSSAAGRSTTMNPNPNLGLR</sequence>
<dbReference type="AlphaFoldDB" id="A0A0M3JJN6"/>